<feature type="compositionally biased region" description="Polar residues" evidence="1">
    <location>
        <begin position="107"/>
        <end position="119"/>
    </location>
</feature>
<name>A0A9W7ZLY6_9FUNG</name>
<feature type="compositionally biased region" description="Basic and acidic residues" evidence="1">
    <location>
        <begin position="210"/>
        <end position="224"/>
    </location>
</feature>
<proteinExistence type="predicted"/>
<feature type="region of interest" description="Disordered" evidence="1">
    <location>
        <begin position="1"/>
        <end position="153"/>
    </location>
</feature>
<dbReference type="Proteomes" id="UP001150569">
    <property type="component" value="Unassembled WGS sequence"/>
</dbReference>
<feature type="region of interest" description="Disordered" evidence="1">
    <location>
        <begin position="192"/>
        <end position="233"/>
    </location>
</feature>
<feature type="compositionally biased region" description="Low complexity" evidence="1">
    <location>
        <begin position="21"/>
        <end position="34"/>
    </location>
</feature>
<keyword evidence="3" id="KW-1185">Reference proteome</keyword>
<reference evidence="2" key="1">
    <citation type="submission" date="2022-07" db="EMBL/GenBank/DDBJ databases">
        <title>Phylogenomic reconstructions and comparative analyses of Kickxellomycotina fungi.</title>
        <authorList>
            <person name="Reynolds N.K."/>
            <person name="Stajich J.E."/>
            <person name="Barry K."/>
            <person name="Grigoriev I.V."/>
            <person name="Crous P."/>
            <person name="Smith M.E."/>
        </authorList>
    </citation>
    <scope>NUCLEOTIDE SEQUENCE</scope>
    <source>
        <strain evidence="2">RSA 861</strain>
    </source>
</reference>
<comment type="caution">
    <text evidence="2">The sequence shown here is derived from an EMBL/GenBank/DDBJ whole genome shotgun (WGS) entry which is preliminary data.</text>
</comment>
<evidence type="ECO:0000313" key="3">
    <source>
        <dbReference type="Proteomes" id="UP001150569"/>
    </source>
</evidence>
<protein>
    <submittedName>
        <fullName evidence="2">Uncharacterized protein</fullName>
    </submittedName>
</protein>
<gene>
    <name evidence="2" type="ORF">IWQ60_012291</name>
</gene>
<feature type="compositionally biased region" description="Polar residues" evidence="1">
    <location>
        <begin position="193"/>
        <end position="209"/>
    </location>
</feature>
<dbReference type="AlphaFoldDB" id="A0A9W7ZLY6"/>
<sequence>MSSDHAPEVLQETVKVPVVVDASSPAMPSDSPSAELSADQAATLKRRRDSADAETLVQGEGTRARSPTVSVKVLDDSTGAPAAEESGIGSGKEESASPAKKVKLVSDETSSGYTVSSPHASVEAGEEGAEAVQIGDAETEPASTNSADGTADQAAGLTVLAQETNEIQENPPATVTQTDVAVKEVVIKEVTGNVESEATESTAGKGTQTKADETKDLIATKSEAEPTSTKSKG</sequence>
<organism evidence="2 3">
    <name type="scientific">Tieghemiomyces parasiticus</name>
    <dbReference type="NCBI Taxonomy" id="78921"/>
    <lineage>
        <taxon>Eukaryota</taxon>
        <taxon>Fungi</taxon>
        <taxon>Fungi incertae sedis</taxon>
        <taxon>Zoopagomycota</taxon>
        <taxon>Kickxellomycotina</taxon>
        <taxon>Dimargaritomycetes</taxon>
        <taxon>Dimargaritales</taxon>
        <taxon>Dimargaritaceae</taxon>
        <taxon>Tieghemiomyces</taxon>
    </lineage>
</organism>
<feature type="non-terminal residue" evidence="2">
    <location>
        <position position="233"/>
    </location>
</feature>
<evidence type="ECO:0000256" key="1">
    <source>
        <dbReference type="SAM" id="MobiDB-lite"/>
    </source>
</evidence>
<evidence type="ECO:0000313" key="2">
    <source>
        <dbReference type="EMBL" id="KAJ1905413.1"/>
    </source>
</evidence>
<accession>A0A9W7ZLY6</accession>
<dbReference type="EMBL" id="JANBPT010001743">
    <property type="protein sequence ID" value="KAJ1905413.1"/>
    <property type="molecule type" value="Genomic_DNA"/>
</dbReference>